<reference evidence="1" key="2">
    <citation type="journal article" date="2015" name="Fish Shellfish Immunol.">
        <title>Early steps in the European eel (Anguilla anguilla)-Vibrio vulnificus interaction in the gills: Role of the RtxA13 toxin.</title>
        <authorList>
            <person name="Callol A."/>
            <person name="Pajuelo D."/>
            <person name="Ebbesson L."/>
            <person name="Teles M."/>
            <person name="MacKenzie S."/>
            <person name="Amaro C."/>
        </authorList>
    </citation>
    <scope>NUCLEOTIDE SEQUENCE</scope>
</reference>
<dbReference type="AlphaFoldDB" id="A0A0E9RKX5"/>
<proteinExistence type="predicted"/>
<dbReference type="EMBL" id="GBXM01079574">
    <property type="protein sequence ID" value="JAH29003.1"/>
    <property type="molecule type" value="Transcribed_RNA"/>
</dbReference>
<protein>
    <submittedName>
        <fullName evidence="1">Uncharacterized protein</fullName>
    </submittedName>
</protein>
<organism evidence="1">
    <name type="scientific">Anguilla anguilla</name>
    <name type="common">European freshwater eel</name>
    <name type="synonym">Muraena anguilla</name>
    <dbReference type="NCBI Taxonomy" id="7936"/>
    <lineage>
        <taxon>Eukaryota</taxon>
        <taxon>Metazoa</taxon>
        <taxon>Chordata</taxon>
        <taxon>Craniata</taxon>
        <taxon>Vertebrata</taxon>
        <taxon>Euteleostomi</taxon>
        <taxon>Actinopterygii</taxon>
        <taxon>Neopterygii</taxon>
        <taxon>Teleostei</taxon>
        <taxon>Anguilliformes</taxon>
        <taxon>Anguillidae</taxon>
        <taxon>Anguilla</taxon>
    </lineage>
</organism>
<sequence>MIYARIAKRADSVSYLLTK</sequence>
<evidence type="ECO:0000313" key="1">
    <source>
        <dbReference type="EMBL" id="JAH29003.1"/>
    </source>
</evidence>
<name>A0A0E9RKX5_ANGAN</name>
<reference evidence="1" key="1">
    <citation type="submission" date="2014-11" db="EMBL/GenBank/DDBJ databases">
        <authorList>
            <person name="Amaro Gonzalez C."/>
        </authorList>
    </citation>
    <scope>NUCLEOTIDE SEQUENCE</scope>
</reference>
<accession>A0A0E9RKX5</accession>